<evidence type="ECO:0000256" key="3">
    <source>
        <dbReference type="ARBA" id="ARBA00022737"/>
    </source>
</evidence>
<proteinExistence type="predicted"/>
<dbReference type="InterPro" id="IPR026961">
    <property type="entry name" value="PGG_dom"/>
</dbReference>
<evidence type="ECO:0000259" key="9">
    <source>
        <dbReference type="Pfam" id="PF13962"/>
    </source>
</evidence>
<evidence type="ECO:0000256" key="8">
    <source>
        <dbReference type="SAM" id="Phobius"/>
    </source>
</evidence>
<evidence type="ECO:0000256" key="5">
    <source>
        <dbReference type="ARBA" id="ARBA00023043"/>
    </source>
</evidence>
<dbReference type="RefSeq" id="XP_021848051.1">
    <property type="nucleotide sequence ID" value="XM_021992359.2"/>
</dbReference>
<dbReference type="PROSITE" id="PS50297">
    <property type="entry name" value="ANK_REP_REGION"/>
    <property type="match status" value="2"/>
</dbReference>
<evidence type="ECO:0000313" key="11">
    <source>
        <dbReference type="RefSeq" id="XP_021848051.1"/>
    </source>
</evidence>
<dbReference type="InterPro" id="IPR002110">
    <property type="entry name" value="Ankyrin_rpt"/>
</dbReference>
<dbReference type="Pfam" id="PF12796">
    <property type="entry name" value="Ank_2"/>
    <property type="match status" value="1"/>
</dbReference>
<evidence type="ECO:0000256" key="4">
    <source>
        <dbReference type="ARBA" id="ARBA00022989"/>
    </source>
</evidence>
<comment type="subcellular location">
    <subcellularLocation>
        <location evidence="1">Membrane</location>
        <topology evidence="1">Multi-pass membrane protein</topology>
    </subcellularLocation>
</comment>
<dbReference type="PANTHER" id="PTHR24186">
    <property type="entry name" value="PROTEIN PHOSPHATASE 1 REGULATORY SUBUNIT"/>
    <property type="match status" value="1"/>
</dbReference>
<feature type="transmembrane region" description="Helical" evidence="8">
    <location>
        <begin position="1031"/>
        <end position="1055"/>
    </location>
</feature>
<feature type="domain" description="PGG" evidence="9">
    <location>
        <begin position="987"/>
        <end position="1092"/>
    </location>
</feature>
<dbReference type="InterPro" id="IPR036770">
    <property type="entry name" value="Ankyrin_rpt-contain_sf"/>
</dbReference>
<keyword evidence="6 8" id="KW-0472">Membrane</keyword>
<feature type="transmembrane region" description="Helical" evidence="8">
    <location>
        <begin position="991"/>
        <end position="1011"/>
    </location>
</feature>
<keyword evidence="5 7" id="KW-0040">ANK repeat</keyword>
<dbReference type="PROSITE" id="PS50088">
    <property type="entry name" value="ANK_REPEAT"/>
    <property type="match status" value="2"/>
</dbReference>
<dbReference type="KEGG" id="soe:110787719"/>
<dbReference type="Pfam" id="PF00023">
    <property type="entry name" value="Ank"/>
    <property type="match status" value="1"/>
</dbReference>
<keyword evidence="2 8" id="KW-0812">Transmembrane</keyword>
<evidence type="ECO:0000256" key="6">
    <source>
        <dbReference type="ARBA" id="ARBA00023136"/>
    </source>
</evidence>
<feature type="repeat" description="ANK" evidence="7">
    <location>
        <begin position="6"/>
        <end position="31"/>
    </location>
</feature>
<protein>
    <recommendedName>
        <fullName evidence="9">PGG domain-containing protein</fullName>
    </recommendedName>
</protein>
<reference evidence="10" key="1">
    <citation type="journal article" date="2021" name="Nat. Commun.">
        <title>Genomic analyses provide insights into spinach domestication and the genetic basis of agronomic traits.</title>
        <authorList>
            <person name="Cai X."/>
            <person name="Sun X."/>
            <person name="Xu C."/>
            <person name="Sun H."/>
            <person name="Wang X."/>
            <person name="Ge C."/>
            <person name="Zhang Z."/>
            <person name="Wang Q."/>
            <person name="Fei Z."/>
            <person name="Jiao C."/>
            <person name="Wang Q."/>
        </authorList>
    </citation>
    <scope>NUCLEOTIDE SEQUENCE [LARGE SCALE GENOMIC DNA]</scope>
    <source>
        <strain evidence="10">cv. Varoflay</strain>
    </source>
</reference>
<evidence type="ECO:0000256" key="7">
    <source>
        <dbReference type="PROSITE-ProRule" id="PRU00023"/>
    </source>
</evidence>
<dbReference type="SMART" id="SM00248">
    <property type="entry name" value="ANK"/>
    <property type="match status" value="15"/>
</dbReference>
<name>A0A9R0JUY3_SPIOL</name>
<dbReference type="GO" id="GO:0005886">
    <property type="term" value="C:plasma membrane"/>
    <property type="evidence" value="ECO:0007669"/>
    <property type="project" value="TreeGrafter"/>
</dbReference>
<dbReference type="Gene3D" id="1.25.40.20">
    <property type="entry name" value="Ankyrin repeat-containing domain"/>
    <property type="match status" value="7"/>
</dbReference>
<reference evidence="11" key="2">
    <citation type="submission" date="2025-08" db="UniProtKB">
        <authorList>
            <consortium name="RefSeq"/>
        </authorList>
    </citation>
    <scope>IDENTIFICATION</scope>
    <source>
        <tissue evidence="11">Leaf</tissue>
    </source>
</reference>
<keyword evidence="10" id="KW-1185">Reference proteome</keyword>
<dbReference type="SUPFAM" id="SSF48403">
    <property type="entry name" value="Ankyrin repeat"/>
    <property type="match status" value="3"/>
</dbReference>
<keyword evidence="4 8" id="KW-1133">Transmembrane helix</keyword>
<sequence>MAKNSQGDTPLHLALSSNKLNVAMDLLKVGSVNVLSLVNNSQESPLHIFLRYCAGTHPIPNVLLEEGVLNLQGLHMAQGDGIGAKKKGVLLELLKYTPTLCIRDVNGQTPLLIAAQQGCVLAVQLIVSHCPQSAEICDPEGRTVLHLLKNLMLKVNTWEMEAVDFPSVRSYKEVKELLSIPEINALKDRKDCHGNTPAHAALGCQAFVLAKVLMECLADFTILNKNGDSALTIIESLPDFPIQMEELRVTEKSTRKGMDIELLQAALEEDVSLFKKKGGRDVESGEIKYDDDYFLSQTLEGSSILHLAANSGHLKFIEEAVKHFPTLVLTTDCSGETPLHCASRLKSNHLVATTLLRLTKETIDKFKEQAGGKLVHALPWRQKNSKGNMPLHEAICSSNYDAAIALLHVDPKLFLLPNRTGETPLHILARYGAYTTMDKLENLIDLLMGQNGSLIAYTRDADGFTPLLRAAYCGRFLVAYHLVMLCPASIKFRDPYGRIFLHHLRVVSNAEIDATNDMFYAFESILPLLTKDLRSAQDCDGNTPLHFALIERNFAAAKFLLLCCIEAQVRTELTITNNMGHSVLDLLAALAADIPGANELKDLGFLAQRKLKEAARSIKMMSAEVYRGAVNGKVGLFYWCSDMDPISGAVNDSAFLSQAPDGSNILHIAIQHGQEAFVEEAIKRYPDLIFEVDCNGNTPLHIASMFYEGDFKHLLACVEDHCVKKFQESYREPFMPPWRVKNSKGNTPLHEAMQSILSCESCEALLLTGPEMILSVNDAGETPLHVFARHGLYDAGEDKIDTLEMLLSQNGSAAYTRDKEGLTPLLRAAKTGRLLVALIILKYYPQSIQLRDLNGRSFLHLLHFTGFEVDESLDEKLAYAGMAKPFFRIPEVDFLRNAVDFDGNTPLLFAIKEGNSFNAKFIAQRFMETDEDDTMGLVVKRNNEGQNVLDLLALHDDAPDEVLRLLEKKGRFEMTFVRSTHGIRKTQIKEMANTLSVVAALLATLTFAAAYQVPGGYDDGGTPILLRKAAFQVFIISNTCALCGSMAVLFSLLWVMSTGKTADSFLLLDLSISLLLISFNATLVAFMTGIYVALSHKTLWLAVFICVVCSTVIALMRKSIILRITRFLRLFYITFYHIKSGNYTDAKDITEGISRRARLVE</sequence>
<accession>A0A9R0JUY3</accession>
<gene>
    <name evidence="11" type="primary">LOC110787719</name>
</gene>
<evidence type="ECO:0000256" key="2">
    <source>
        <dbReference type="ARBA" id="ARBA00022692"/>
    </source>
</evidence>
<evidence type="ECO:0000313" key="10">
    <source>
        <dbReference type="Proteomes" id="UP000813463"/>
    </source>
</evidence>
<feature type="transmembrane region" description="Helical" evidence="8">
    <location>
        <begin position="1099"/>
        <end position="1116"/>
    </location>
</feature>
<feature type="transmembrane region" description="Helical" evidence="8">
    <location>
        <begin position="1067"/>
        <end position="1093"/>
    </location>
</feature>
<evidence type="ECO:0000256" key="1">
    <source>
        <dbReference type="ARBA" id="ARBA00004141"/>
    </source>
</evidence>
<dbReference type="PANTHER" id="PTHR24186:SF46">
    <property type="entry name" value="PROTEIN ACCELERATED CELL DEATH 6-LIKE"/>
    <property type="match status" value="1"/>
</dbReference>
<dbReference type="OrthoDB" id="303876at2759"/>
<dbReference type="AlphaFoldDB" id="A0A9R0JUY3"/>
<feature type="repeat" description="ANK" evidence="7">
    <location>
        <begin position="540"/>
        <end position="561"/>
    </location>
</feature>
<keyword evidence="3" id="KW-0677">Repeat</keyword>
<dbReference type="Pfam" id="PF13962">
    <property type="entry name" value="PGG"/>
    <property type="match status" value="1"/>
</dbReference>
<organism evidence="10 11">
    <name type="scientific">Spinacia oleracea</name>
    <name type="common">Spinach</name>
    <dbReference type="NCBI Taxonomy" id="3562"/>
    <lineage>
        <taxon>Eukaryota</taxon>
        <taxon>Viridiplantae</taxon>
        <taxon>Streptophyta</taxon>
        <taxon>Embryophyta</taxon>
        <taxon>Tracheophyta</taxon>
        <taxon>Spermatophyta</taxon>
        <taxon>Magnoliopsida</taxon>
        <taxon>eudicotyledons</taxon>
        <taxon>Gunneridae</taxon>
        <taxon>Pentapetalae</taxon>
        <taxon>Caryophyllales</taxon>
        <taxon>Chenopodiaceae</taxon>
        <taxon>Chenopodioideae</taxon>
        <taxon>Anserineae</taxon>
        <taxon>Spinacia</taxon>
    </lineage>
</organism>
<dbReference type="GeneID" id="110787719"/>
<dbReference type="Proteomes" id="UP000813463">
    <property type="component" value="Chromosome 4"/>
</dbReference>